<dbReference type="SUPFAM" id="SSF54001">
    <property type="entry name" value="Cysteine proteinases"/>
    <property type="match status" value="1"/>
</dbReference>
<dbReference type="PANTHER" id="PTHR33490">
    <property type="entry name" value="BLR5614 PROTEIN-RELATED"/>
    <property type="match status" value="1"/>
</dbReference>
<name>A0A561ETA6_9ACTN</name>
<evidence type="ECO:0000313" key="2">
    <source>
        <dbReference type="EMBL" id="TWE18849.1"/>
    </source>
</evidence>
<protein>
    <submittedName>
        <fullName evidence="2">Transglutaminase superfamily protein</fullName>
    </submittedName>
</protein>
<dbReference type="Gene3D" id="3.10.620.30">
    <property type="match status" value="1"/>
</dbReference>
<proteinExistence type="predicted"/>
<dbReference type="InterPro" id="IPR038765">
    <property type="entry name" value="Papain-like_cys_pep_sf"/>
</dbReference>
<gene>
    <name evidence="2" type="ORF">FB465_3944</name>
</gene>
<dbReference type="EMBL" id="VIVR01000001">
    <property type="protein sequence ID" value="TWE18849.1"/>
    <property type="molecule type" value="Genomic_DNA"/>
</dbReference>
<accession>A0A561ETA6</accession>
<dbReference type="Pfam" id="PF01841">
    <property type="entry name" value="Transglut_core"/>
    <property type="match status" value="1"/>
</dbReference>
<dbReference type="Proteomes" id="UP000318416">
    <property type="component" value="Unassembled WGS sequence"/>
</dbReference>
<dbReference type="InterPro" id="IPR002931">
    <property type="entry name" value="Transglutaminase-like"/>
</dbReference>
<evidence type="ECO:0000259" key="1">
    <source>
        <dbReference type="Pfam" id="PF01841"/>
    </source>
</evidence>
<keyword evidence="3" id="KW-1185">Reference proteome</keyword>
<evidence type="ECO:0000313" key="3">
    <source>
        <dbReference type="Proteomes" id="UP000318416"/>
    </source>
</evidence>
<dbReference type="PANTHER" id="PTHR33490:SF3">
    <property type="entry name" value="CONSERVED INTEGRAL MEMBRANE PROTEIN"/>
    <property type="match status" value="1"/>
</dbReference>
<feature type="domain" description="Transglutaminase-like" evidence="1">
    <location>
        <begin position="38"/>
        <end position="136"/>
    </location>
</feature>
<organism evidence="2 3">
    <name type="scientific">Kitasatospora atroaurantiaca</name>
    <dbReference type="NCBI Taxonomy" id="285545"/>
    <lineage>
        <taxon>Bacteria</taxon>
        <taxon>Bacillati</taxon>
        <taxon>Actinomycetota</taxon>
        <taxon>Actinomycetes</taxon>
        <taxon>Kitasatosporales</taxon>
        <taxon>Streptomycetaceae</taxon>
        <taxon>Kitasatospora</taxon>
    </lineage>
</organism>
<comment type="caution">
    <text evidence="2">The sequence shown here is derived from an EMBL/GenBank/DDBJ whole genome shotgun (WGS) entry which is preliminary data.</text>
</comment>
<dbReference type="AlphaFoldDB" id="A0A561ETA6"/>
<reference evidence="2 3" key="1">
    <citation type="submission" date="2019-06" db="EMBL/GenBank/DDBJ databases">
        <title>Sequencing the genomes of 1000 actinobacteria strains.</title>
        <authorList>
            <person name="Klenk H.-P."/>
        </authorList>
    </citation>
    <scope>NUCLEOTIDE SEQUENCE [LARGE SCALE GENOMIC DNA]</scope>
    <source>
        <strain evidence="2 3">DSM 41649</strain>
    </source>
</reference>
<sequence>MAGMDTSPHGPLAPASADPADYLAADDVIDHGHPAIRALAAELRRDTAEETARATFEYVRDEISHSFDAGEWSCAYRASDVLAHRNAICHGKSHLLAALLRAQGIPAGLCYQKLEVLHGLNAVYWPETGQWVRLDARGNNHGADGRFATVPAEERLAWANDPDKDQYHYPTVYPATPPVLLAGLAEAKVGTEGYGYLPSEL</sequence>